<protein>
    <recommendedName>
        <fullName evidence="3">Transposase</fullName>
    </recommendedName>
</protein>
<evidence type="ECO:0000313" key="1">
    <source>
        <dbReference type="EMBL" id="GHW00352.1"/>
    </source>
</evidence>
<proteinExistence type="predicted"/>
<gene>
    <name evidence="1" type="ORF">lacNasYZ03_00390</name>
</gene>
<keyword evidence="2" id="KW-1185">Reference proteome</keyword>
<dbReference type="Proteomes" id="UP000616547">
    <property type="component" value="Unassembled WGS sequence"/>
</dbReference>
<accession>A0ABQ3W838</accession>
<evidence type="ECO:0008006" key="3">
    <source>
        <dbReference type="Google" id="ProtNLM"/>
    </source>
</evidence>
<dbReference type="EMBL" id="BOCI01000013">
    <property type="protein sequence ID" value="GHW00352.1"/>
    <property type="molecule type" value="Genomic_DNA"/>
</dbReference>
<name>A0ABQ3W838_9LACO</name>
<comment type="caution">
    <text evidence="1">The sequence shown here is derived from an EMBL/GenBank/DDBJ whole genome shotgun (WGS) entry which is preliminary data.</text>
</comment>
<evidence type="ECO:0000313" key="2">
    <source>
        <dbReference type="Proteomes" id="UP000616547"/>
    </source>
</evidence>
<reference evidence="2" key="1">
    <citation type="submission" date="2021-01" db="EMBL/GenBank/DDBJ databases">
        <title>Draft genome sequence of Nasalis larvatus strain YZ03.</title>
        <authorList>
            <person name="Suzuki-Hashido N."/>
            <person name="Tsuchida S."/>
            <person name="Hayakawa T."/>
        </authorList>
    </citation>
    <scope>NUCLEOTIDE SEQUENCE [LARGE SCALE GENOMIC DNA]</scope>
    <source>
        <strain evidence="2">YZ03</strain>
    </source>
</reference>
<organism evidence="1 2">
    <name type="scientific">Lactobacillus nasalidis</name>
    <dbReference type="NCBI Taxonomy" id="2797258"/>
    <lineage>
        <taxon>Bacteria</taxon>
        <taxon>Bacillati</taxon>
        <taxon>Bacillota</taxon>
        <taxon>Bacilli</taxon>
        <taxon>Lactobacillales</taxon>
        <taxon>Lactobacillaceae</taxon>
        <taxon>Lactobacillus</taxon>
    </lineage>
</organism>
<sequence length="45" mass="5150">MKKSKYQGLYTDQAFCSVLKKDETAMRVCQTVFQMILAVWAGIAF</sequence>